<organism evidence="3 4">
    <name type="scientific">Pseudomonas entomophila</name>
    <dbReference type="NCBI Taxonomy" id="312306"/>
    <lineage>
        <taxon>Bacteria</taxon>
        <taxon>Pseudomonadati</taxon>
        <taxon>Pseudomonadota</taxon>
        <taxon>Gammaproteobacteria</taxon>
        <taxon>Pseudomonadales</taxon>
        <taxon>Pseudomonadaceae</taxon>
        <taxon>Pseudomonas</taxon>
    </lineage>
</organism>
<dbReference type="PANTHER" id="PTHR11895">
    <property type="entry name" value="TRANSAMIDASE"/>
    <property type="match status" value="1"/>
</dbReference>
<dbReference type="PANTHER" id="PTHR11895:SF7">
    <property type="entry name" value="GLUTAMYL-TRNA(GLN) AMIDOTRANSFERASE SUBUNIT A, MITOCHONDRIAL"/>
    <property type="match status" value="1"/>
</dbReference>
<dbReference type="AlphaFoldDB" id="A0A3Q8U038"/>
<accession>A0A3Q8U038</accession>
<gene>
    <name evidence="3" type="ORF">EJA05_11855</name>
</gene>
<dbReference type="Gene3D" id="3.90.1300.10">
    <property type="entry name" value="Amidase signature (AS) domain"/>
    <property type="match status" value="1"/>
</dbReference>
<dbReference type="InterPro" id="IPR000120">
    <property type="entry name" value="Amidase"/>
</dbReference>
<dbReference type="InterPro" id="IPR036928">
    <property type="entry name" value="AS_sf"/>
</dbReference>
<evidence type="ECO:0000259" key="2">
    <source>
        <dbReference type="Pfam" id="PF01425"/>
    </source>
</evidence>
<evidence type="ECO:0000313" key="3">
    <source>
        <dbReference type="EMBL" id="AZL68373.1"/>
    </source>
</evidence>
<dbReference type="Pfam" id="PF01425">
    <property type="entry name" value="Amidase"/>
    <property type="match status" value="1"/>
</dbReference>
<dbReference type="SUPFAM" id="SSF75304">
    <property type="entry name" value="Amidase signature (AS) enzymes"/>
    <property type="match status" value="1"/>
</dbReference>
<reference evidence="3 4" key="1">
    <citation type="submission" date="2018-12" db="EMBL/GenBank/DDBJ databases">
        <authorList>
            <person name="Li S."/>
            <person name="Yang R."/>
            <person name="Chen G."/>
            <person name="Zou L."/>
            <person name="Zhang C."/>
            <person name="Chen Y."/>
            <person name="Liu Z."/>
            <person name="Li Y."/>
            <person name="Yan Y."/>
            <person name="Huang M."/>
            <person name="Chen T."/>
        </authorList>
    </citation>
    <scope>NUCLEOTIDE SEQUENCE [LARGE SCALE GENOMIC DNA]</scope>
    <source>
        <strain evidence="3 4">1257</strain>
    </source>
</reference>
<dbReference type="KEGG" id="pory:EJA05_11855"/>
<protein>
    <submittedName>
        <fullName evidence="3">Amidase</fullName>
    </submittedName>
</protein>
<dbReference type="InterPro" id="IPR023631">
    <property type="entry name" value="Amidase_dom"/>
</dbReference>
<feature type="domain" description="Amidase" evidence="2">
    <location>
        <begin position="25"/>
        <end position="442"/>
    </location>
</feature>
<dbReference type="PROSITE" id="PS00571">
    <property type="entry name" value="AMIDASES"/>
    <property type="match status" value="1"/>
</dbReference>
<evidence type="ECO:0000313" key="4">
    <source>
        <dbReference type="Proteomes" id="UP000268230"/>
    </source>
</evidence>
<name>A0A3Q8U038_9PSED</name>
<sequence>MPDPTLLPVAEQVSLLRSGALSPVELIDQSFARIDAIDPHLRLFTWQDRERARASALEAERRYRAGGELPALLGVPFTVKEQIPVAGAPQTFGSALYRDHVASADDPSVQRLRNAGGILLGTTTMPEFGAKASTDSRLFGITRNPWDPSRTTGGSSGGAAAAVAVGAGAIAVGTDIAGSVRIPASCCGVLGIKPTLGAIPQVHALDLFNALGHQGTLTRSVADAALALEVLIGPDPRDPWSLRVPRRALRDAARADGDLGGLRVAWLPEVGKGPADAQVLQAGERVANALREAGATVEQHRLDLSDSGAAFEPTVLALKRRFLGERYPAQADQLDPGFRGWLDARLPQLSADELQHAQFVRTRLLRRIQGLFAEVDVLLTPALSAPPLAADGTDGDFDWIHYLHPFNLSGHPALSLPAGLSREGWPLGVQLVGPWYAEDRLLRVAAHLQQRLPWGTPELGRWLP</sequence>
<dbReference type="EMBL" id="CP034338">
    <property type="protein sequence ID" value="AZL68373.1"/>
    <property type="molecule type" value="Genomic_DNA"/>
</dbReference>
<dbReference type="Proteomes" id="UP000268230">
    <property type="component" value="Chromosome"/>
</dbReference>
<proteinExistence type="inferred from homology"/>
<evidence type="ECO:0000256" key="1">
    <source>
        <dbReference type="ARBA" id="ARBA00009199"/>
    </source>
</evidence>
<comment type="similarity">
    <text evidence="1">Belongs to the amidase family.</text>
</comment>
<dbReference type="InterPro" id="IPR020556">
    <property type="entry name" value="Amidase_CS"/>
</dbReference>
<dbReference type="GO" id="GO:0003824">
    <property type="term" value="F:catalytic activity"/>
    <property type="evidence" value="ECO:0007669"/>
    <property type="project" value="InterPro"/>
</dbReference>
<dbReference type="OrthoDB" id="8872210at2"/>